<feature type="compositionally biased region" description="Basic and acidic residues" evidence="4">
    <location>
        <begin position="525"/>
        <end position="546"/>
    </location>
</feature>
<dbReference type="InterPro" id="IPR002355">
    <property type="entry name" value="Cu_oxidase_Cu_BS"/>
</dbReference>
<name>A0A0F4LNV9_9LACO</name>
<sequence length="553" mass="62750">MSEKVYTDYFYNSDDFDKNHGMGYKELHIPEGVEAQPLIVPPVLEPDKQENNDVWYTIESQEGEFQFLPGKKTHTWGYNFPVLGKTMVLTKGQHVHVTLKNSLPELTTYHWHGMEVSGPGNDGACHSPVYPGEEKQIDFVVNQPAALTWLHAHPCPSTASQVWMGLAMGVVVTDANEAQLPIPKTYGKDEFPIILQDRIFHEDNQFDYKADYNAMGIFGDTPVINGVVRPYVDVTTQKVRLIFLGGSNRREWRLHFSDDLVMTQIGGDDSFLEHPVKMTKVLIGPGERQQVVVDFSNYKEGDVVNLYTDDFKLVEFRIHNYEKDDSVIPDTLFKPYDPVVNPNSPVPHVTMDNHNMINGKKFAMQRIDMKQDLMNAEYWDVTNTNDKVNGMLHPFHIHGAHFLVVSRNGEEPYPNEKGVYKDTVEVAPQETVRLKVYFQNTGVFMYHCHIIEHEDAGMMAQIQIVDPKDPDKTYELMDMETLTKAFSEEKGIPMDEVYCPGMDTEGMAVKGVDHSLDALSGASHSHHEEHHEEAPVSHEEPSHEDATSGASHH</sequence>
<keyword evidence="3" id="KW-0560">Oxidoreductase</keyword>
<accession>A0A0F4LNV9</accession>
<dbReference type="AlphaFoldDB" id="A0A0F4LNV9"/>
<dbReference type="PANTHER" id="PTHR48267:SF1">
    <property type="entry name" value="BILIRUBIN OXIDASE"/>
    <property type="match status" value="1"/>
</dbReference>
<dbReference type="PATRIC" id="fig|303541.3.peg.1408"/>
<dbReference type="RefSeq" id="WP_046307785.1">
    <property type="nucleotide sequence ID" value="NZ_KQ034000.1"/>
</dbReference>
<feature type="region of interest" description="Disordered" evidence="4">
    <location>
        <begin position="521"/>
        <end position="553"/>
    </location>
</feature>
<gene>
    <name evidence="7" type="ORF">JF72_12410</name>
</gene>
<dbReference type="InterPro" id="IPR011706">
    <property type="entry name" value="Cu-oxidase_C"/>
</dbReference>
<reference evidence="7 8" key="1">
    <citation type="submission" date="2015-01" db="EMBL/GenBank/DDBJ databases">
        <title>Comparative genomics of the lactic acid bacteria isolated from the honey bee gut.</title>
        <authorList>
            <person name="Ellegaard K.M."/>
            <person name="Tamarit D."/>
            <person name="Javelind E."/>
            <person name="Olofsson T."/>
            <person name="Andersson S.G."/>
            <person name="Vasquez A."/>
        </authorList>
    </citation>
    <scope>NUCLEOTIDE SEQUENCE [LARGE SCALE GENOMIC DNA]</scope>
    <source>
        <strain evidence="7 8">Hma11</strain>
    </source>
</reference>
<dbReference type="SUPFAM" id="SSF49503">
    <property type="entry name" value="Cupredoxins"/>
    <property type="match status" value="3"/>
</dbReference>
<keyword evidence="8" id="KW-1185">Reference proteome</keyword>
<dbReference type="GO" id="GO:0016491">
    <property type="term" value="F:oxidoreductase activity"/>
    <property type="evidence" value="ECO:0007669"/>
    <property type="project" value="UniProtKB-KW"/>
</dbReference>
<dbReference type="EMBL" id="JXLG01000009">
    <property type="protein sequence ID" value="KJY60295.1"/>
    <property type="molecule type" value="Genomic_DNA"/>
</dbReference>
<dbReference type="Gene3D" id="2.60.40.420">
    <property type="entry name" value="Cupredoxins - blue copper proteins"/>
    <property type="match status" value="3"/>
</dbReference>
<evidence type="ECO:0000256" key="2">
    <source>
        <dbReference type="ARBA" id="ARBA00022723"/>
    </source>
</evidence>
<evidence type="ECO:0000313" key="8">
    <source>
        <dbReference type="Proteomes" id="UP000033682"/>
    </source>
</evidence>
<dbReference type="PROSITE" id="PS00080">
    <property type="entry name" value="MULTICOPPER_OXIDASE2"/>
    <property type="match status" value="1"/>
</dbReference>
<feature type="domain" description="Plastocyanin-like" evidence="6">
    <location>
        <begin position="61"/>
        <end position="175"/>
    </location>
</feature>
<dbReference type="Pfam" id="PF07732">
    <property type="entry name" value="Cu-oxidase_3"/>
    <property type="match status" value="1"/>
</dbReference>
<feature type="domain" description="Plastocyanin-like" evidence="5">
    <location>
        <begin position="350"/>
        <end position="464"/>
    </location>
</feature>
<protein>
    <submittedName>
        <fullName evidence="7">Multicopper oxidase</fullName>
    </submittedName>
</protein>
<evidence type="ECO:0000259" key="5">
    <source>
        <dbReference type="Pfam" id="PF07731"/>
    </source>
</evidence>
<dbReference type="STRING" id="303541.JF72_12410"/>
<organism evidence="7 8">
    <name type="scientific">Lactobacillus apis</name>
    <dbReference type="NCBI Taxonomy" id="303541"/>
    <lineage>
        <taxon>Bacteria</taxon>
        <taxon>Bacillati</taxon>
        <taxon>Bacillota</taxon>
        <taxon>Bacilli</taxon>
        <taxon>Lactobacillales</taxon>
        <taxon>Lactobacillaceae</taxon>
        <taxon>Lactobacillus</taxon>
    </lineage>
</organism>
<dbReference type="InterPro" id="IPR011707">
    <property type="entry name" value="Cu-oxidase-like_N"/>
</dbReference>
<proteinExistence type="inferred from homology"/>
<dbReference type="GO" id="GO:0005507">
    <property type="term" value="F:copper ion binding"/>
    <property type="evidence" value="ECO:0007669"/>
    <property type="project" value="InterPro"/>
</dbReference>
<dbReference type="PANTHER" id="PTHR48267">
    <property type="entry name" value="CUPREDOXIN SUPERFAMILY PROTEIN"/>
    <property type="match status" value="1"/>
</dbReference>
<dbReference type="CDD" id="cd13867">
    <property type="entry name" value="CuRO_2_CueO_FtsP"/>
    <property type="match status" value="1"/>
</dbReference>
<evidence type="ECO:0000256" key="4">
    <source>
        <dbReference type="SAM" id="MobiDB-lite"/>
    </source>
</evidence>
<evidence type="ECO:0000313" key="7">
    <source>
        <dbReference type="EMBL" id="KJY60295.1"/>
    </source>
</evidence>
<dbReference type="InterPro" id="IPR008972">
    <property type="entry name" value="Cupredoxin"/>
</dbReference>
<evidence type="ECO:0000256" key="1">
    <source>
        <dbReference type="ARBA" id="ARBA00010609"/>
    </source>
</evidence>
<comment type="caution">
    <text evidence="7">The sequence shown here is derived from an EMBL/GenBank/DDBJ whole genome shotgun (WGS) entry which is preliminary data.</text>
</comment>
<dbReference type="InterPro" id="IPR045087">
    <property type="entry name" value="Cu-oxidase_fam"/>
</dbReference>
<dbReference type="Proteomes" id="UP000033682">
    <property type="component" value="Unassembled WGS sequence"/>
</dbReference>
<evidence type="ECO:0000256" key="3">
    <source>
        <dbReference type="ARBA" id="ARBA00023002"/>
    </source>
</evidence>
<dbReference type="HOGENOM" id="CLU_009100_2_0_9"/>
<dbReference type="Pfam" id="PF07731">
    <property type="entry name" value="Cu-oxidase_2"/>
    <property type="match status" value="1"/>
</dbReference>
<comment type="similarity">
    <text evidence="1">Belongs to the multicopper oxidase family.</text>
</comment>
<keyword evidence="2" id="KW-0479">Metal-binding</keyword>
<evidence type="ECO:0000259" key="6">
    <source>
        <dbReference type="Pfam" id="PF07732"/>
    </source>
</evidence>